<evidence type="ECO:0000256" key="1">
    <source>
        <dbReference type="PROSITE-ProRule" id="PRU00464"/>
    </source>
</evidence>
<dbReference type="InterPro" id="IPR011146">
    <property type="entry name" value="HIT-like"/>
</dbReference>
<dbReference type="InterPro" id="IPR036265">
    <property type="entry name" value="HIT-like_sf"/>
</dbReference>
<dbReference type="Pfam" id="PF01230">
    <property type="entry name" value="HIT"/>
    <property type="match status" value="1"/>
</dbReference>
<evidence type="ECO:0000313" key="4">
    <source>
        <dbReference type="Proteomes" id="UP000664904"/>
    </source>
</evidence>
<dbReference type="Proteomes" id="UP000664904">
    <property type="component" value="Chromosome"/>
</dbReference>
<dbReference type="AlphaFoldDB" id="A0A975HL39"/>
<proteinExistence type="predicted"/>
<dbReference type="GO" id="GO:0009117">
    <property type="term" value="P:nucleotide metabolic process"/>
    <property type="evidence" value="ECO:0007669"/>
    <property type="project" value="TreeGrafter"/>
</dbReference>
<dbReference type="InterPro" id="IPR001310">
    <property type="entry name" value="Histidine_triad_HIT"/>
</dbReference>
<evidence type="ECO:0000313" key="3">
    <source>
        <dbReference type="EMBL" id="QTH71634.1"/>
    </source>
</evidence>
<evidence type="ECO:0000259" key="2">
    <source>
        <dbReference type="PROSITE" id="PS51084"/>
    </source>
</evidence>
<protein>
    <submittedName>
        <fullName evidence="3">HIT family protein</fullName>
    </submittedName>
</protein>
<dbReference type="GO" id="GO:0003824">
    <property type="term" value="F:catalytic activity"/>
    <property type="evidence" value="ECO:0007669"/>
    <property type="project" value="InterPro"/>
</dbReference>
<sequence length="154" mass="17294">MSCIFCEIVAGKAPCHKVWEYEKHLAFLSIFPNTLGFTVVIPKQHYSSYAFEQEDDVLSALMIATKKVACLLDRALNGVARCGMFFEGYGVDHLHSKLSPMHGTGSDSAFQLIEANIDKYFECYEGYLSSHDFKRANDDDLSALALHIRSFDNP</sequence>
<organism evidence="3 4">
    <name type="scientific">Pseudoalteromonas xiamenensis</name>
    <dbReference type="NCBI Taxonomy" id="882626"/>
    <lineage>
        <taxon>Bacteria</taxon>
        <taxon>Pseudomonadati</taxon>
        <taxon>Pseudomonadota</taxon>
        <taxon>Gammaproteobacteria</taxon>
        <taxon>Alteromonadales</taxon>
        <taxon>Pseudoalteromonadaceae</taxon>
        <taxon>Pseudoalteromonas</taxon>
    </lineage>
</organism>
<dbReference type="PANTHER" id="PTHR46648">
    <property type="entry name" value="HIT FAMILY PROTEIN 1"/>
    <property type="match status" value="1"/>
</dbReference>
<dbReference type="PROSITE" id="PS51084">
    <property type="entry name" value="HIT_2"/>
    <property type="match status" value="1"/>
</dbReference>
<dbReference type="PANTHER" id="PTHR46648:SF1">
    <property type="entry name" value="ADENOSINE 5'-MONOPHOSPHORAMIDASE HNT1"/>
    <property type="match status" value="1"/>
</dbReference>
<dbReference type="Gene3D" id="3.30.428.10">
    <property type="entry name" value="HIT-like"/>
    <property type="match status" value="1"/>
</dbReference>
<accession>A0A975HL39</accession>
<reference evidence="3" key="1">
    <citation type="submission" date="2021-03" db="EMBL/GenBank/DDBJ databases">
        <title>Complete Genome of Pseudoalteromonas xiamenensis STKMTI.2, a new potential marine bacterium producing anti-Vibrio compounds.</title>
        <authorList>
            <person name="Handayani D.P."/>
            <person name="Isnansetyo A."/>
            <person name="Istiqomah I."/>
            <person name="Jumina J."/>
        </authorList>
    </citation>
    <scope>NUCLEOTIDE SEQUENCE</scope>
    <source>
        <strain evidence="3">STKMTI.2</strain>
    </source>
</reference>
<dbReference type="PRINTS" id="PR00332">
    <property type="entry name" value="HISTRIAD"/>
</dbReference>
<feature type="domain" description="HIT" evidence="2">
    <location>
        <begin position="4"/>
        <end position="110"/>
    </location>
</feature>
<keyword evidence="4" id="KW-1185">Reference proteome</keyword>
<comment type="caution">
    <text evidence="1">Lacks conserved residue(s) required for the propagation of feature annotation.</text>
</comment>
<dbReference type="KEGG" id="pxi:J5O05_01275"/>
<dbReference type="SUPFAM" id="SSF54197">
    <property type="entry name" value="HIT-like"/>
    <property type="match status" value="1"/>
</dbReference>
<dbReference type="EMBL" id="CP072133">
    <property type="protein sequence ID" value="QTH71634.1"/>
    <property type="molecule type" value="Genomic_DNA"/>
</dbReference>
<name>A0A975HL39_9GAMM</name>
<dbReference type="RefSeq" id="WP_208843260.1">
    <property type="nucleotide sequence ID" value="NZ_CP072133.1"/>
</dbReference>
<gene>
    <name evidence="3" type="ORF">J5O05_01275</name>
</gene>